<dbReference type="RefSeq" id="WP_028728750.1">
    <property type="nucleotide sequence ID" value="NZ_AUAE01000036.1"/>
</dbReference>
<keyword evidence="2" id="KW-1185">Reference proteome</keyword>
<evidence type="ECO:0000313" key="2">
    <source>
        <dbReference type="Proteomes" id="UP000033035"/>
    </source>
</evidence>
<dbReference type="EMBL" id="AQHW01000015">
    <property type="protein sequence ID" value="KKB55532.1"/>
    <property type="molecule type" value="Genomic_DNA"/>
</dbReference>
<gene>
    <name evidence="1" type="ORF">HMPREF1536_03003</name>
</gene>
<name>A0A0F5JDM3_9BACT</name>
<reference evidence="1 2" key="1">
    <citation type="submission" date="2013-04" db="EMBL/GenBank/DDBJ databases">
        <title>The Genome Sequence of Parabacteroides gordonii DSM 23371.</title>
        <authorList>
            <consortium name="The Broad Institute Genomics Platform"/>
            <person name="Earl A."/>
            <person name="Ward D."/>
            <person name="Feldgarden M."/>
            <person name="Gevers D."/>
            <person name="Martens E."/>
            <person name="Sakamoto M."/>
            <person name="Benno Y."/>
            <person name="Suzuki N."/>
            <person name="Matsunaga N."/>
            <person name="Koshihara K."/>
            <person name="Seki M."/>
            <person name="Komiya H."/>
            <person name="Walker B."/>
            <person name="Young S."/>
            <person name="Zeng Q."/>
            <person name="Gargeya S."/>
            <person name="Fitzgerald M."/>
            <person name="Haas B."/>
            <person name="Abouelleil A."/>
            <person name="Allen A.W."/>
            <person name="Alvarado L."/>
            <person name="Arachchi H.M."/>
            <person name="Berlin A.M."/>
            <person name="Chapman S.B."/>
            <person name="Gainer-Dewar J."/>
            <person name="Goldberg J."/>
            <person name="Griggs A."/>
            <person name="Gujja S."/>
            <person name="Hansen M."/>
            <person name="Howarth C."/>
            <person name="Imamovic A."/>
            <person name="Ireland A."/>
            <person name="Larimer J."/>
            <person name="McCowan C."/>
            <person name="Murphy C."/>
            <person name="Pearson M."/>
            <person name="Poon T.W."/>
            <person name="Priest M."/>
            <person name="Roberts A."/>
            <person name="Saif S."/>
            <person name="Shea T."/>
            <person name="Sisk P."/>
            <person name="Sykes S."/>
            <person name="Wortman J."/>
            <person name="Nusbaum C."/>
            <person name="Birren B."/>
        </authorList>
    </citation>
    <scope>NUCLEOTIDE SEQUENCE [LARGE SCALE GENOMIC DNA]</scope>
    <source>
        <strain evidence="1 2">MS-1</strain>
    </source>
</reference>
<dbReference type="STRING" id="1203610.HMPREF1536_03003"/>
<dbReference type="Proteomes" id="UP000033035">
    <property type="component" value="Unassembled WGS sequence"/>
</dbReference>
<proteinExistence type="predicted"/>
<dbReference type="PATRIC" id="fig|1203610.3.peg.3070"/>
<evidence type="ECO:0008006" key="3">
    <source>
        <dbReference type="Google" id="ProtNLM"/>
    </source>
</evidence>
<evidence type="ECO:0000313" key="1">
    <source>
        <dbReference type="EMBL" id="KKB55532.1"/>
    </source>
</evidence>
<protein>
    <recommendedName>
        <fullName evidence="3">Protein NO VEIN C-terminal domain-containing protein</fullName>
    </recommendedName>
</protein>
<comment type="caution">
    <text evidence="1">The sequence shown here is derived from an EMBL/GenBank/DDBJ whole genome shotgun (WGS) entry which is preliminary data.</text>
</comment>
<organism evidence="1 2">
    <name type="scientific">Parabacteroides gordonii MS-1 = DSM 23371</name>
    <dbReference type="NCBI Taxonomy" id="1203610"/>
    <lineage>
        <taxon>Bacteria</taxon>
        <taxon>Pseudomonadati</taxon>
        <taxon>Bacteroidota</taxon>
        <taxon>Bacteroidia</taxon>
        <taxon>Bacteroidales</taxon>
        <taxon>Tannerellaceae</taxon>
        <taxon>Parabacteroides</taxon>
    </lineage>
</organism>
<accession>A0A0F5JDM3</accession>
<dbReference type="HOGENOM" id="CLU_1640441_0_0_10"/>
<sequence>MTNNQDGYQIKENEGRKLLESLLIQTKNASNWRPTTGKYDHVDGFFNLNDKKIVVEIKTRSAKYADYSTHLMELDKYMNLTKAMIDNKCFTGFYACFFENILYLYDLRNMNTINCRVIEKYVNCTTVEDKGKRMKKFLDIPIKLAKVFRKDNDKWKKVN</sequence>
<dbReference type="AlphaFoldDB" id="A0A0F5JDM3"/>